<accession>A0A7J5AJL5</accession>
<organism evidence="2 3">
    <name type="scientific">Flavobacterium luteum</name>
    <dbReference type="NCBI Taxonomy" id="2026654"/>
    <lineage>
        <taxon>Bacteria</taxon>
        <taxon>Pseudomonadati</taxon>
        <taxon>Bacteroidota</taxon>
        <taxon>Flavobacteriia</taxon>
        <taxon>Flavobacteriales</taxon>
        <taxon>Flavobacteriaceae</taxon>
        <taxon>Flavobacterium</taxon>
    </lineage>
</organism>
<reference evidence="2 3" key="1">
    <citation type="submission" date="2019-09" db="EMBL/GenBank/DDBJ databases">
        <title>Flavobacterium sp. nov., isolated from glacier ice.</title>
        <authorList>
            <person name="Liu Q."/>
        </authorList>
    </citation>
    <scope>NUCLEOTIDE SEQUENCE [LARGE SCALE GENOMIC DNA]</scope>
    <source>
        <strain evidence="2 3">NBRC 112527</strain>
    </source>
</reference>
<feature type="chain" id="PRO_5029907890" evidence="1">
    <location>
        <begin position="21"/>
        <end position="197"/>
    </location>
</feature>
<sequence>MKPILILLLFISFTTNCLFAQKEQLEIKLIKQDTFEIHTKKQLLKLLSIYDIKKWVFTKNINIESGYNVIPHSMPILTLNTRHIKDDDLLLATFIHEQLHWYISYHKSKNELLAQLKLMYPNPKINFPEGSGGEIDTYFHILICHLEYNALKELLGELKASQIMIFWSQDHYKWVYKTVLDDHDKLNNLARKYNLNL</sequence>
<dbReference type="RefSeq" id="WP_151105977.1">
    <property type="nucleotide sequence ID" value="NZ_WAEM01000001.1"/>
</dbReference>
<evidence type="ECO:0000313" key="2">
    <source>
        <dbReference type="EMBL" id="KAB1157784.1"/>
    </source>
</evidence>
<evidence type="ECO:0000256" key="1">
    <source>
        <dbReference type="SAM" id="SignalP"/>
    </source>
</evidence>
<keyword evidence="1" id="KW-0732">Signal</keyword>
<keyword evidence="3" id="KW-1185">Reference proteome</keyword>
<evidence type="ECO:0000313" key="3">
    <source>
        <dbReference type="Proteomes" id="UP000490922"/>
    </source>
</evidence>
<dbReference type="Proteomes" id="UP000490922">
    <property type="component" value="Unassembled WGS sequence"/>
</dbReference>
<comment type="caution">
    <text evidence="2">The sequence shown here is derived from an EMBL/GenBank/DDBJ whole genome shotgun (WGS) entry which is preliminary data.</text>
</comment>
<proteinExistence type="predicted"/>
<dbReference type="AlphaFoldDB" id="A0A7J5AJL5"/>
<dbReference type="OrthoDB" id="5195461at2"/>
<gene>
    <name evidence="2" type="ORF">F6464_01490</name>
</gene>
<feature type="signal peptide" evidence="1">
    <location>
        <begin position="1"/>
        <end position="20"/>
    </location>
</feature>
<name>A0A7J5AJL5_9FLAO</name>
<protein>
    <submittedName>
        <fullName evidence="2">Uncharacterized protein</fullName>
    </submittedName>
</protein>
<dbReference type="EMBL" id="WAEM01000001">
    <property type="protein sequence ID" value="KAB1157784.1"/>
    <property type="molecule type" value="Genomic_DNA"/>
</dbReference>